<dbReference type="AlphaFoldDB" id="A0A2D3US70"/>
<keyword evidence="2" id="KW-1185">Reference proteome</keyword>
<protein>
    <submittedName>
        <fullName evidence="1">Uncharacterized protein</fullName>
    </submittedName>
</protein>
<evidence type="ECO:0000313" key="1">
    <source>
        <dbReference type="EMBL" id="CZT20132.1"/>
    </source>
</evidence>
<dbReference type="RefSeq" id="XP_023627021.1">
    <property type="nucleotide sequence ID" value="XM_023771253.1"/>
</dbReference>
<dbReference type="EMBL" id="FJUY01000008">
    <property type="protein sequence ID" value="CZT20132.1"/>
    <property type="molecule type" value="Genomic_DNA"/>
</dbReference>
<organism evidence="1 2">
    <name type="scientific">Ramularia collo-cygni</name>
    <dbReference type="NCBI Taxonomy" id="112498"/>
    <lineage>
        <taxon>Eukaryota</taxon>
        <taxon>Fungi</taxon>
        <taxon>Dikarya</taxon>
        <taxon>Ascomycota</taxon>
        <taxon>Pezizomycotina</taxon>
        <taxon>Dothideomycetes</taxon>
        <taxon>Dothideomycetidae</taxon>
        <taxon>Mycosphaerellales</taxon>
        <taxon>Mycosphaerellaceae</taxon>
        <taxon>Ramularia</taxon>
    </lineage>
</organism>
<dbReference type="STRING" id="112498.A0A2D3US70"/>
<proteinExistence type="predicted"/>
<name>A0A2D3US70_9PEZI</name>
<dbReference type="Proteomes" id="UP000225277">
    <property type="component" value="Unassembled WGS sequence"/>
</dbReference>
<evidence type="ECO:0000313" key="2">
    <source>
        <dbReference type="Proteomes" id="UP000225277"/>
    </source>
</evidence>
<dbReference type="GeneID" id="35601135"/>
<accession>A0A2D3US70</accession>
<sequence>MTSHPLEVTTNLIDVDSWTPFPYVERHPCPWPCQRDHNKPSKKPPVARSLQYREHSAWQLAQLAIKSFDGSHPLRHAQRAAIARWNALNLTSQLQPDTRALPGLAEIFNDLFFLGQLPPTAMSVGWGRYPGLLGWTAPSIGPADLERVWLNWASLYLRYSTYATSDTLLHKMAHAFLHRYSRPDGRTSVSMEPDVNMGFTGHGRA</sequence>
<gene>
    <name evidence="1" type="ORF">RCC_05989</name>
</gene>
<dbReference type="OrthoDB" id="3645074at2759"/>
<reference evidence="1 2" key="1">
    <citation type="submission" date="2016-03" db="EMBL/GenBank/DDBJ databases">
        <authorList>
            <person name="Ploux O."/>
        </authorList>
    </citation>
    <scope>NUCLEOTIDE SEQUENCE [LARGE SCALE GENOMIC DNA]</scope>
    <source>
        <strain evidence="1 2">URUG2</strain>
    </source>
</reference>